<proteinExistence type="predicted"/>
<gene>
    <name evidence="1" type="ORF">MANES_10G077179v8</name>
</gene>
<dbReference type="EMBL" id="CM004396">
    <property type="protein sequence ID" value="KAG8645607.1"/>
    <property type="molecule type" value="Genomic_DNA"/>
</dbReference>
<dbReference type="Proteomes" id="UP000091857">
    <property type="component" value="Chromosome 10"/>
</dbReference>
<reference evidence="2" key="1">
    <citation type="journal article" date="2016" name="Nat. Biotechnol.">
        <title>Sequencing wild and cultivated cassava and related species reveals extensive interspecific hybridization and genetic diversity.</title>
        <authorList>
            <person name="Bredeson J.V."/>
            <person name="Lyons J.B."/>
            <person name="Prochnik S.E."/>
            <person name="Wu G.A."/>
            <person name="Ha C.M."/>
            <person name="Edsinger-Gonzales E."/>
            <person name="Grimwood J."/>
            <person name="Schmutz J."/>
            <person name="Rabbi I.Y."/>
            <person name="Egesi C."/>
            <person name="Nauluvula P."/>
            <person name="Lebot V."/>
            <person name="Ndunguru J."/>
            <person name="Mkamilo G."/>
            <person name="Bart R.S."/>
            <person name="Setter T.L."/>
            <person name="Gleadow R.M."/>
            <person name="Kulakow P."/>
            <person name="Ferguson M.E."/>
            <person name="Rounsley S."/>
            <person name="Rokhsar D.S."/>
        </authorList>
    </citation>
    <scope>NUCLEOTIDE SEQUENCE [LARGE SCALE GENOMIC DNA]</scope>
    <source>
        <strain evidence="2">cv. AM560-2</strain>
    </source>
</reference>
<comment type="caution">
    <text evidence="1">The sequence shown here is derived from an EMBL/GenBank/DDBJ whole genome shotgun (WGS) entry which is preliminary data.</text>
</comment>
<evidence type="ECO:0000313" key="1">
    <source>
        <dbReference type="EMBL" id="KAG8645607.1"/>
    </source>
</evidence>
<keyword evidence="2" id="KW-1185">Reference proteome</keyword>
<accession>A0ACB7GZ79</accession>
<evidence type="ECO:0000313" key="2">
    <source>
        <dbReference type="Proteomes" id="UP000091857"/>
    </source>
</evidence>
<organism evidence="1 2">
    <name type="scientific">Manihot esculenta</name>
    <name type="common">Cassava</name>
    <name type="synonym">Jatropha manihot</name>
    <dbReference type="NCBI Taxonomy" id="3983"/>
    <lineage>
        <taxon>Eukaryota</taxon>
        <taxon>Viridiplantae</taxon>
        <taxon>Streptophyta</taxon>
        <taxon>Embryophyta</taxon>
        <taxon>Tracheophyta</taxon>
        <taxon>Spermatophyta</taxon>
        <taxon>Magnoliopsida</taxon>
        <taxon>eudicotyledons</taxon>
        <taxon>Gunneridae</taxon>
        <taxon>Pentapetalae</taxon>
        <taxon>rosids</taxon>
        <taxon>fabids</taxon>
        <taxon>Malpighiales</taxon>
        <taxon>Euphorbiaceae</taxon>
        <taxon>Crotonoideae</taxon>
        <taxon>Manihoteae</taxon>
        <taxon>Manihot</taxon>
    </lineage>
</organism>
<name>A0ACB7GZ79_MANES</name>
<protein>
    <submittedName>
        <fullName evidence="1">Uncharacterized protein</fullName>
    </submittedName>
</protein>
<sequence>MQPPHLIIFRHRNQKTEETGATRMSDYIPKEVLLEIFLRLPVKSLLRCRCVCKSWYCLVSNHNFISMHTRNAIETTSKRINGQYLLLRHYSRVDKKERFTLHLDDDDNDDDDDDLFGEYQQLDFPLESSWDYFEIVGSCNGIVCLTDNHSHILKRIILWNPSIGLSVTLPLQRFSYKISNVILGFGFDSLNNDYKVIRLVYYSSNGGSLIVPPDVEIFELSKGAWRIKNSESAPAYIVSKYSSQTVLEGSIHWVGYYNPGKLTVAVFAVHEEEFKEFKLPDEIVNTSVQNLSVMLCGQLLSLIQYRKRRGHLCYESCSIWVMNEYGVEESWKKLFNVVVPGGLGKTLGLRNNVEVLAVGADGELISYDPLSRRVKRLGIYGESCSFYAGLYMESLVLMKGKKKFLVH</sequence>